<feature type="domain" description="DUF5655" evidence="1">
    <location>
        <begin position="29"/>
        <end position="131"/>
    </location>
</feature>
<dbReference type="InterPro" id="IPR043714">
    <property type="entry name" value="DUF5655"/>
</dbReference>
<keyword evidence="3" id="KW-1185">Reference proteome</keyword>
<sequence>MWTCPICERDLKKDNQWHMCSKAELSTLFERNPKELEFAFDKILAEIYEWYKVIVSNTQNAVMFVHRQTFLIIRPMSKFLDLKFYSKDQQPCPPFFKSTQVSKKFENHYRISSLDELSPTLIRLIRQSYELL</sequence>
<dbReference type="EMBL" id="QUNF01000012">
    <property type="protein sequence ID" value="REG86400.1"/>
    <property type="molecule type" value="Genomic_DNA"/>
</dbReference>
<evidence type="ECO:0000259" key="1">
    <source>
        <dbReference type="Pfam" id="PF18899"/>
    </source>
</evidence>
<reference evidence="2 3" key="1">
    <citation type="submission" date="2018-08" db="EMBL/GenBank/DDBJ databases">
        <title>Genomic Encyclopedia of Archaeal and Bacterial Type Strains, Phase II (KMG-II): from individual species to whole genera.</title>
        <authorList>
            <person name="Goeker M."/>
        </authorList>
    </citation>
    <scope>NUCLEOTIDE SEQUENCE [LARGE SCALE GENOMIC DNA]</scope>
    <source>
        <strain evidence="2 3">DSM 15986</strain>
    </source>
</reference>
<dbReference type="Pfam" id="PF18899">
    <property type="entry name" value="DUF5655"/>
    <property type="match status" value="1"/>
</dbReference>
<evidence type="ECO:0000313" key="2">
    <source>
        <dbReference type="EMBL" id="REG86400.1"/>
    </source>
</evidence>
<protein>
    <recommendedName>
        <fullName evidence="1">DUF5655 domain-containing protein</fullName>
    </recommendedName>
</protein>
<evidence type="ECO:0000313" key="3">
    <source>
        <dbReference type="Proteomes" id="UP000256405"/>
    </source>
</evidence>
<name>A0A3E0DSF4_9BACT</name>
<comment type="caution">
    <text evidence="2">The sequence shown here is derived from an EMBL/GenBank/DDBJ whole genome shotgun (WGS) entry which is preliminary data.</text>
</comment>
<dbReference type="Proteomes" id="UP000256405">
    <property type="component" value="Unassembled WGS sequence"/>
</dbReference>
<dbReference type="AlphaFoldDB" id="A0A3E0DSF4"/>
<accession>A0A3E0DSF4</accession>
<organism evidence="2 3">
    <name type="scientific">Algoriphagus antarcticus</name>
    <dbReference type="NCBI Taxonomy" id="238540"/>
    <lineage>
        <taxon>Bacteria</taxon>
        <taxon>Pseudomonadati</taxon>
        <taxon>Bacteroidota</taxon>
        <taxon>Cytophagia</taxon>
        <taxon>Cytophagales</taxon>
        <taxon>Cyclobacteriaceae</taxon>
        <taxon>Algoriphagus</taxon>
    </lineage>
</organism>
<gene>
    <name evidence="2" type="ORF">C8N25_112104</name>
</gene>
<proteinExistence type="predicted"/>